<dbReference type="AlphaFoldDB" id="E4ZT37"/>
<dbReference type="InParanoid" id="E4ZT37"/>
<dbReference type="STRING" id="985895.E4ZT37"/>
<accession>E4ZT37</accession>
<dbReference type="VEuPathDB" id="FungiDB:LEMA_uP119590.1"/>
<name>E4ZT37_LEPMJ</name>
<sequence length="64" mass="7558">MRLRGHLKPRMFCGHYWPRETINSATNFLGLEAWEDVLEVSQQLNIPYILNLLQSLPAEKLYEL</sequence>
<proteinExistence type="predicted"/>
<evidence type="ECO:0000313" key="2">
    <source>
        <dbReference type="Proteomes" id="UP000002668"/>
    </source>
</evidence>
<keyword evidence="2" id="KW-1185">Reference proteome</keyword>
<dbReference type="EMBL" id="FP929123">
    <property type="protein sequence ID" value="CBX94468.1"/>
    <property type="molecule type" value="Genomic_DNA"/>
</dbReference>
<dbReference type="HOGENOM" id="CLU_2868077_0_0_1"/>
<dbReference type="OrthoDB" id="3745702at2759"/>
<evidence type="ECO:0000313" key="1">
    <source>
        <dbReference type="EMBL" id="CBX94468.1"/>
    </source>
</evidence>
<dbReference type="Proteomes" id="UP000002668">
    <property type="component" value="Genome"/>
</dbReference>
<organism evidence="2">
    <name type="scientific">Leptosphaeria maculans (strain JN3 / isolate v23.1.3 / race Av1-4-5-6-7-8)</name>
    <name type="common">Blackleg fungus</name>
    <name type="synonym">Phoma lingam</name>
    <dbReference type="NCBI Taxonomy" id="985895"/>
    <lineage>
        <taxon>Eukaryota</taxon>
        <taxon>Fungi</taxon>
        <taxon>Dikarya</taxon>
        <taxon>Ascomycota</taxon>
        <taxon>Pezizomycotina</taxon>
        <taxon>Dothideomycetes</taxon>
        <taxon>Pleosporomycetidae</taxon>
        <taxon>Pleosporales</taxon>
        <taxon>Pleosporineae</taxon>
        <taxon>Leptosphaeriaceae</taxon>
        <taxon>Plenodomus</taxon>
        <taxon>Plenodomus lingam/Leptosphaeria maculans species complex</taxon>
    </lineage>
</organism>
<gene>
    <name evidence="1" type="ORF">LEMA_uP119590.1</name>
</gene>
<protein>
    <submittedName>
        <fullName evidence="1">Predicted protein</fullName>
    </submittedName>
</protein>
<reference evidence="2" key="1">
    <citation type="journal article" date="2011" name="Nat. Commun.">
        <title>Effector diversification within compartments of the Leptosphaeria maculans genome affected by Repeat-Induced Point mutations.</title>
        <authorList>
            <person name="Rouxel T."/>
            <person name="Grandaubert J."/>
            <person name="Hane J.K."/>
            <person name="Hoede C."/>
            <person name="van de Wouw A.P."/>
            <person name="Couloux A."/>
            <person name="Dominguez V."/>
            <person name="Anthouard V."/>
            <person name="Bally P."/>
            <person name="Bourras S."/>
            <person name="Cozijnsen A.J."/>
            <person name="Ciuffetti L.M."/>
            <person name="Degrave A."/>
            <person name="Dilmaghani A."/>
            <person name="Duret L."/>
            <person name="Fudal I."/>
            <person name="Goodwin S.B."/>
            <person name="Gout L."/>
            <person name="Glaser N."/>
            <person name="Linglin J."/>
            <person name="Kema G.H.J."/>
            <person name="Lapalu N."/>
            <person name="Lawrence C.B."/>
            <person name="May K."/>
            <person name="Meyer M."/>
            <person name="Ollivier B."/>
            <person name="Poulain J."/>
            <person name="Schoch C.L."/>
            <person name="Simon A."/>
            <person name="Spatafora J.W."/>
            <person name="Stachowiak A."/>
            <person name="Turgeon B.G."/>
            <person name="Tyler B.M."/>
            <person name="Vincent D."/>
            <person name="Weissenbach J."/>
            <person name="Amselem J."/>
            <person name="Quesneville H."/>
            <person name="Oliver R.P."/>
            <person name="Wincker P."/>
            <person name="Balesdent M.-H."/>
            <person name="Howlett B.J."/>
        </authorList>
    </citation>
    <scope>NUCLEOTIDE SEQUENCE [LARGE SCALE GENOMIC DNA]</scope>
    <source>
        <strain evidence="2">JN3 / isolate v23.1.3 / race Av1-4-5-6-7-8</strain>
    </source>
</reference>